<reference evidence="2 3" key="1">
    <citation type="submission" date="2018-06" db="EMBL/GenBank/DDBJ databases">
        <authorList>
            <person name="Liu Z.-W."/>
        </authorList>
    </citation>
    <scope>NUCLEOTIDE SEQUENCE [LARGE SCALE GENOMIC DNA]</scope>
    <source>
        <strain evidence="2 3">2b14</strain>
    </source>
</reference>
<feature type="domain" description="Calcineurin-like phosphoesterase" evidence="1">
    <location>
        <begin position="63"/>
        <end position="232"/>
    </location>
</feature>
<dbReference type="PANTHER" id="PTHR43143">
    <property type="entry name" value="METALLOPHOSPHOESTERASE, CALCINEURIN SUPERFAMILY"/>
    <property type="match status" value="1"/>
</dbReference>
<organism evidence="2 3">
    <name type="scientific">Pontibacter arcticus</name>
    <dbReference type="NCBI Taxonomy" id="2080288"/>
    <lineage>
        <taxon>Bacteria</taxon>
        <taxon>Pseudomonadati</taxon>
        <taxon>Bacteroidota</taxon>
        <taxon>Cytophagia</taxon>
        <taxon>Cytophagales</taxon>
        <taxon>Hymenobacteraceae</taxon>
        <taxon>Pontibacter</taxon>
    </lineage>
</organism>
<dbReference type="Pfam" id="PF00149">
    <property type="entry name" value="Metallophos"/>
    <property type="match status" value="1"/>
</dbReference>
<dbReference type="RefSeq" id="WP_112306406.1">
    <property type="nucleotide sequence ID" value="NZ_QMDV01000004.1"/>
</dbReference>
<dbReference type="EMBL" id="QMDV01000004">
    <property type="protein sequence ID" value="RAU81725.1"/>
    <property type="molecule type" value="Genomic_DNA"/>
</dbReference>
<proteinExistence type="predicted"/>
<sequence length="272" mass="31241">MSLKDKMRVVAGLFVVLFTLGLQSCDEFEYSPYEVRLKDDEKNINQINIQRIQKANLSPSKPLRFILTADTQGFYEENAEMVKHINQQQNIDFVLLSGDITDFGLTKEYRLVHQDFKELKMPYVAVIGNHDAVNNGKEVFKAMYGEYDLSFTAGGRKFILLNTNYLEFNKKVPDLNWLEKELAATARNEPVFVVSHIAPSSPEFGPENKDRYTNLLSTYNVRYSLHGHNHKYESGTLPGSRVPYLITGSTETREYIIFTVTGPDITFERVKF</sequence>
<comment type="caution">
    <text evidence="2">The sequence shown here is derived from an EMBL/GenBank/DDBJ whole genome shotgun (WGS) entry which is preliminary data.</text>
</comment>
<evidence type="ECO:0000313" key="3">
    <source>
        <dbReference type="Proteomes" id="UP000251692"/>
    </source>
</evidence>
<name>A0A364RBU2_9BACT</name>
<accession>A0A364RBU2</accession>
<gene>
    <name evidence="2" type="ORF">DP923_13555</name>
</gene>
<keyword evidence="3" id="KW-1185">Reference proteome</keyword>
<dbReference type="GO" id="GO:0016787">
    <property type="term" value="F:hydrolase activity"/>
    <property type="evidence" value="ECO:0007669"/>
    <property type="project" value="InterPro"/>
</dbReference>
<protein>
    <submittedName>
        <fullName evidence="2">Metallophosphoesterase</fullName>
    </submittedName>
</protein>
<dbReference type="SUPFAM" id="SSF56300">
    <property type="entry name" value="Metallo-dependent phosphatases"/>
    <property type="match status" value="1"/>
</dbReference>
<dbReference type="InterPro" id="IPR051918">
    <property type="entry name" value="STPP_CPPED1"/>
</dbReference>
<dbReference type="OrthoDB" id="5464520at2"/>
<reference evidence="2 3" key="2">
    <citation type="submission" date="2018-07" db="EMBL/GenBank/DDBJ databases">
        <title>Pontibacter sp. 2b14 genomic sequence and assembly.</title>
        <authorList>
            <person name="Du Z.-J."/>
        </authorList>
    </citation>
    <scope>NUCLEOTIDE SEQUENCE [LARGE SCALE GENOMIC DNA]</scope>
    <source>
        <strain evidence="2 3">2b14</strain>
    </source>
</reference>
<dbReference type="InterPro" id="IPR029052">
    <property type="entry name" value="Metallo-depent_PP-like"/>
</dbReference>
<dbReference type="InterPro" id="IPR004843">
    <property type="entry name" value="Calcineurin-like_PHP"/>
</dbReference>
<dbReference type="AlphaFoldDB" id="A0A364RBU2"/>
<dbReference type="PANTHER" id="PTHR43143:SF1">
    <property type="entry name" value="SERINE_THREONINE-PROTEIN PHOSPHATASE CPPED1"/>
    <property type="match status" value="1"/>
</dbReference>
<evidence type="ECO:0000313" key="2">
    <source>
        <dbReference type="EMBL" id="RAU81725.1"/>
    </source>
</evidence>
<dbReference type="Proteomes" id="UP000251692">
    <property type="component" value="Unassembled WGS sequence"/>
</dbReference>
<dbReference type="PROSITE" id="PS51257">
    <property type="entry name" value="PROKAR_LIPOPROTEIN"/>
    <property type="match status" value="1"/>
</dbReference>
<dbReference type="Gene3D" id="3.60.21.10">
    <property type="match status" value="1"/>
</dbReference>
<evidence type="ECO:0000259" key="1">
    <source>
        <dbReference type="Pfam" id="PF00149"/>
    </source>
</evidence>